<dbReference type="AlphaFoldDB" id="A0AAV9GUY8"/>
<sequence>MDTEHVNPEHATSRPRCLFKRLGWSIAAPRCLPRSIEFSPSGQAAAPISRTLNNPSAYLIDSGLWTACKESLEVIDKEFRKPAWRLASQRSPLTASQIESFRKSELLDIGRFDNPEVITYAASDRRERRYLTVRPEQDLFILQSHDILAIDWNILMDCPPPIATFLTRVGVKERQENGKRSLLTTRVTLPCNTTPGGIIFATAGAGRMTLWFIDDRIKRSPGYKKDPRAENTALAPPREFYASDRRFVEVRASEIGCHASHGRMWDVVGCACPTEDECLDCRCSSFEFVDGLASELEDKAGFNSITGIDIDIEWIAYGLLACEDI</sequence>
<accession>A0AAV9GUY8</accession>
<comment type="caution">
    <text evidence="1">The sequence shown here is derived from an EMBL/GenBank/DDBJ whole genome shotgun (WGS) entry which is preliminary data.</text>
</comment>
<dbReference type="Proteomes" id="UP001321760">
    <property type="component" value="Unassembled WGS sequence"/>
</dbReference>
<reference evidence="1" key="2">
    <citation type="submission" date="2023-05" db="EMBL/GenBank/DDBJ databases">
        <authorList>
            <consortium name="Lawrence Berkeley National Laboratory"/>
            <person name="Steindorff A."/>
            <person name="Hensen N."/>
            <person name="Bonometti L."/>
            <person name="Westerberg I."/>
            <person name="Brannstrom I.O."/>
            <person name="Guillou S."/>
            <person name="Cros-Aarteil S."/>
            <person name="Calhoun S."/>
            <person name="Haridas S."/>
            <person name="Kuo A."/>
            <person name="Mondo S."/>
            <person name="Pangilinan J."/>
            <person name="Riley R."/>
            <person name="Labutti K."/>
            <person name="Andreopoulos B."/>
            <person name="Lipzen A."/>
            <person name="Chen C."/>
            <person name="Yanf M."/>
            <person name="Daum C."/>
            <person name="Ng V."/>
            <person name="Clum A."/>
            <person name="Ohm R."/>
            <person name="Martin F."/>
            <person name="Silar P."/>
            <person name="Natvig D."/>
            <person name="Lalanne C."/>
            <person name="Gautier V."/>
            <person name="Ament-Velasquez S.L."/>
            <person name="Kruys A."/>
            <person name="Hutchinson M.I."/>
            <person name="Powell A.J."/>
            <person name="Barry K."/>
            <person name="Miller A.N."/>
            <person name="Grigoriev I.V."/>
            <person name="Debuchy R."/>
            <person name="Gladieux P."/>
            <person name="Thoren M.H."/>
            <person name="Johannesson H."/>
        </authorList>
    </citation>
    <scope>NUCLEOTIDE SEQUENCE</scope>
    <source>
        <strain evidence="1">PSN243</strain>
    </source>
</reference>
<keyword evidence="2" id="KW-1185">Reference proteome</keyword>
<proteinExistence type="predicted"/>
<reference evidence="1" key="1">
    <citation type="journal article" date="2023" name="Mol. Phylogenet. Evol.">
        <title>Genome-scale phylogeny and comparative genomics of the fungal order Sordariales.</title>
        <authorList>
            <person name="Hensen N."/>
            <person name="Bonometti L."/>
            <person name="Westerberg I."/>
            <person name="Brannstrom I.O."/>
            <person name="Guillou S."/>
            <person name="Cros-Aarteil S."/>
            <person name="Calhoun S."/>
            <person name="Haridas S."/>
            <person name="Kuo A."/>
            <person name="Mondo S."/>
            <person name="Pangilinan J."/>
            <person name="Riley R."/>
            <person name="LaButti K."/>
            <person name="Andreopoulos B."/>
            <person name="Lipzen A."/>
            <person name="Chen C."/>
            <person name="Yan M."/>
            <person name="Daum C."/>
            <person name="Ng V."/>
            <person name="Clum A."/>
            <person name="Steindorff A."/>
            <person name="Ohm R.A."/>
            <person name="Martin F."/>
            <person name="Silar P."/>
            <person name="Natvig D.O."/>
            <person name="Lalanne C."/>
            <person name="Gautier V."/>
            <person name="Ament-Velasquez S.L."/>
            <person name="Kruys A."/>
            <person name="Hutchinson M.I."/>
            <person name="Powell A.J."/>
            <person name="Barry K."/>
            <person name="Miller A.N."/>
            <person name="Grigoriev I.V."/>
            <person name="Debuchy R."/>
            <person name="Gladieux P."/>
            <person name="Hiltunen Thoren M."/>
            <person name="Johannesson H."/>
        </authorList>
    </citation>
    <scope>NUCLEOTIDE SEQUENCE</scope>
    <source>
        <strain evidence="1">PSN243</strain>
    </source>
</reference>
<name>A0AAV9GUY8_9PEZI</name>
<gene>
    <name evidence="1" type="ORF">QBC34DRAFT_423557</name>
</gene>
<evidence type="ECO:0000313" key="2">
    <source>
        <dbReference type="Proteomes" id="UP001321760"/>
    </source>
</evidence>
<protein>
    <submittedName>
        <fullName evidence="1">Uncharacterized protein</fullName>
    </submittedName>
</protein>
<dbReference type="EMBL" id="MU865927">
    <property type="protein sequence ID" value="KAK4451560.1"/>
    <property type="molecule type" value="Genomic_DNA"/>
</dbReference>
<organism evidence="1 2">
    <name type="scientific">Podospora aff. communis PSN243</name>
    <dbReference type="NCBI Taxonomy" id="3040156"/>
    <lineage>
        <taxon>Eukaryota</taxon>
        <taxon>Fungi</taxon>
        <taxon>Dikarya</taxon>
        <taxon>Ascomycota</taxon>
        <taxon>Pezizomycotina</taxon>
        <taxon>Sordariomycetes</taxon>
        <taxon>Sordariomycetidae</taxon>
        <taxon>Sordariales</taxon>
        <taxon>Podosporaceae</taxon>
        <taxon>Podospora</taxon>
    </lineage>
</organism>
<evidence type="ECO:0000313" key="1">
    <source>
        <dbReference type="EMBL" id="KAK4451560.1"/>
    </source>
</evidence>